<dbReference type="PANTHER" id="PTHR42776:SF28">
    <property type="entry name" value="GLUTAMYL ENDOPEPTIDASE, CHLOROPLASTIC-RELATED"/>
    <property type="match status" value="1"/>
</dbReference>
<dbReference type="EMBL" id="JAPWGL010000005">
    <property type="protein sequence ID" value="MCZ4225186.1"/>
    <property type="molecule type" value="Genomic_DNA"/>
</dbReference>
<evidence type="ECO:0000256" key="1">
    <source>
        <dbReference type="ARBA" id="ARBA00022801"/>
    </source>
</evidence>
<protein>
    <submittedName>
        <fullName evidence="4">Prolyl oligopeptidase family serine peptidase</fullName>
    </submittedName>
</protein>
<sequence>MFKKLHFYFLIAGAFISFNTAAQDAVSYQTPPKEIADLLLAKPTPGVSTDDKAEWILFSERNSYPSVEELAMPEYRIAGLRLNPNNYSPSRITYINNFSLKSIKADKTFPVTGLPSPLYASNISWNPSQTKIAFTNTTQKGVDLYIIDITTKKATKTNKAFLNVVLGNGLTWLNDNTIIYRTVTKPASSAPVKPLMPKGPTVQQNLGKAAPSPTYQDLIKSPFDEQLFEFYGTSQLVKNTGGVETPIGKPAIYSSVSLSPDKTYMLVETIRKPFSYLVTANGFPSTVTITDLTGKAVKVLAELPSSEGTPSGYDNTQNVPRGFDWRDDEPATIIWSKPLDSGLIKKNVPFHDAVYALSAPFTGAEKELFKTQTRYRGVQWGNASLALVMEGLRSKQTNKVSVYNPTTGTLEELYTRNQTDAYGNPGTPVTTKNKYGRSVIHTVDNGTKLLMNNTVGSSEKGDLPFLAKFDLKTKKSEIIWRSAEGTFEYVSDVIDPDKLVLLTRKESQKLVPNYYIKNLVLRIADKPVTAFANPYPSLDGVIKEKISYKRADGVDLTGDLYLPKGYNKEKDGPLPTIIWAYPREFNSAADAAQIRGSKDKFTAISWGSPIYWVTRGYAVLDNAEMPIVAKDGKKPNDTFVDQLSLNAEAAINKLADLGVGDRKRMAVGGHSYGAFMTANLLAHTNLFAAGIARSGAYNRTLTPFGFQNEDRTYWQAPQLYYEMSPFSYADKIKTPLLLIHGDSDDNTGTFPINSERLFAAIKGAGGTVRFVFLPYEAHGYRGKENILHALWEQDQWLEKYVKNKK</sequence>
<dbReference type="Proteomes" id="UP001144341">
    <property type="component" value="Unassembled WGS sequence"/>
</dbReference>
<dbReference type="InterPro" id="IPR001375">
    <property type="entry name" value="Peptidase_S9_cat"/>
</dbReference>
<proteinExistence type="predicted"/>
<evidence type="ECO:0000313" key="5">
    <source>
        <dbReference type="Proteomes" id="UP001144341"/>
    </source>
</evidence>
<keyword evidence="1" id="KW-0378">Hydrolase</keyword>
<dbReference type="Pfam" id="PF00326">
    <property type="entry name" value="Peptidase_S9"/>
    <property type="match status" value="1"/>
</dbReference>
<keyword evidence="5" id="KW-1185">Reference proteome</keyword>
<dbReference type="RefSeq" id="WP_269416844.1">
    <property type="nucleotide sequence ID" value="NZ_JAPWGL010000005.1"/>
</dbReference>
<evidence type="ECO:0000256" key="2">
    <source>
        <dbReference type="SAM" id="SignalP"/>
    </source>
</evidence>
<dbReference type="SUPFAM" id="SSF53474">
    <property type="entry name" value="alpha/beta-Hydrolases"/>
    <property type="match status" value="1"/>
</dbReference>
<evidence type="ECO:0000259" key="3">
    <source>
        <dbReference type="Pfam" id="PF00326"/>
    </source>
</evidence>
<feature type="signal peptide" evidence="2">
    <location>
        <begin position="1"/>
        <end position="22"/>
    </location>
</feature>
<name>A0ABT4L1W7_9SPHI</name>
<reference evidence="4" key="1">
    <citation type="submission" date="2022-12" db="EMBL/GenBank/DDBJ databases">
        <title>Genome sequence of SJ11.</title>
        <authorList>
            <person name="Woo H."/>
        </authorList>
    </citation>
    <scope>NUCLEOTIDE SEQUENCE</scope>
    <source>
        <strain evidence="4">SJ11</strain>
    </source>
</reference>
<evidence type="ECO:0000313" key="4">
    <source>
        <dbReference type="EMBL" id="MCZ4225186.1"/>
    </source>
</evidence>
<organism evidence="4 5">
    <name type="scientific">Pedobacter rhodius</name>
    <dbReference type="NCBI Taxonomy" id="3004098"/>
    <lineage>
        <taxon>Bacteria</taxon>
        <taxon>Pseudomonadati</taxon>
        <taxon>Bacteroidota</taxon>
        <taxon>Sphingobacteriia</taxon>
        <taxon>Sphingobacteriales</taxon>
        <taxon>Sphingobacteriaceae</taxon>
        <taxon>Pedobacter</taxon>
    </lineage>
</organism>
<keyword evidence="2" id="KW-0732">Signal</keyword>
<feature type="domain" description="Peptidase S9 prolyl oligopeptidase catalytic" evidence="3">
    <location>
        <begin position="649"/>
        <end position="803"/>
    </location>
</feature>
<feature type="chain" id="PRO_5045957571" evidence="2">
    <location>
        <begin position="23"/>
        <end position="805"/>
    </location>
</feature>
<dbReference type="InterPro" id="IPR029058">
    <property type="entry name" value="AB_hydrolase_fold"/>
</dbReference>
<accession>A0ABT4L1W7</accession>
<dbReference type="PANTHER" id="PTHR42776">
    <property type="entry name" value="SERINE PEPTIDASE S9 FAMILY MEMBER"/>
    <property type="match status" value="1"/>
</dbReference>
<dbReference type="Gene3D" id="3.40.50.1820">
    <property type="entry name" value="alpha/beta hydrolase"/>
    <property type="match status" value="1"/>
</dbReference>
<dbReference type="SUPFAM" id="SSF82171">
    <property type="entry name" value="DPP6 N-terminal domain-like"/>
    <property type="match status" value="1"/>
</dbReference>
<gene>
    <name evidence="4" type="ORF">O0931_17870</name>
</gene>
<comment type="caution">
    <text evidence="4">The sequence shown here is derived from an EMBL/GenBank/DDBJ whole genome shotgun (WGS) entry which is preliminary data.</text>
</comment>